<dbReference type="GO" id="GO:0030674">
    <property type="term" value="F:protein-macromolecule adaptor activity"/>
    <property type="evidence" value="ECO:0007669"/>
    <property type="project" value="TreeGrafter"/>
</dbReference>
<dbReference type="Pfam" id="PF26148">
    <property type="entry name" value="VPS18_RING_C"/>
    <property type="match status" value="1"/>
</dbReference>
<dbReference type="GO" id="GO:0030897">
    <property type="term" value="C:HOPS complex"/>
    <property type="evidence" value="ECO:0007669"/>
    <property type="project" value="TreeGrafter"/>
</dbReference>
<dbReference type="InterPro" id="IPR007810">
    <property type="entry name" value="Pep3/Vps18_beta-prop"/>
</dbReference>
<name>A0A0D6EFP4_SPOSA</name>
<feature type="repeat" description="CHCR" evidence="7">
    <location>
        <begin position="740"/>
        <end position="897"/>
    </location>
</feature>
<evidence type="ECO:0000256" key="6">
    <source>
        <dbReference type="ARBA" id="ARBA00029433"/>
    </source>
</evidence>
<comment type="subcellular location">
    <subcellularLocation>
        <location evidence="6">Endomembrane system</location>
        <topology evidence="6">Peripheral membrane protein</topology>
        <orientation evidence="6">Cytoplasmic side</orientation>
    </subcellularLocation>
</comment>
<evidence type="ECO:0000256" key="4">
    <source>
        <dbReference type="ARBA" id="ARBA00022833"/>
    </source>
</evidence>
<organism evidence="11 12">
    <name type="scientific">Sporidiobolus salmonicolor</name>
    <name type="common">Yeast-like fungus</name>
    <name type="synonym">Sporobolomyces salmonicolor</name>
    <dbReference type="NCBI Taxonomy" id="5005"/>
    <lineage>
        <taxon>Eukaryota</taxon>
        <taxon>Fungi</taxon>
        <taxon>Dikarya</taxon>
        <taxon>Basidiomycota</taxon>
        <taxon>Pucciniomycotina</taxon>
        <taxon>Microbotryomycetes</taxon>
        <taxon>Sporidiobolales</taxon>
        <taxon>Sporidiobolaceae</taxon>
        <taxon>Sporobolomyces</taxon>
    </lineage>
</organism>
<dbReference type="OrthoDB" id="1845386at2759"/>
<dbReference type="CDD" id="cd16462">
    <property type="entry name" value="RING-H2_Pep3p-like"/>
    <property type="match status" value="1"/>
</dbReference>
<dbReference type="GO" id="GO:0007033">
    <property type="term" value="P:vacuole organization"/>
    <property type="evidence" value="ECO:0007669"/>
    <property type="project" value="TreeGrafter"/>
</dbReference>
<evidence type="ECO:0000256" key="2">
    <source>
        <dbReference type="ARBA" id="ARBA00022723"/>
    </source>
</evidence>
<dbReference type="Proteomes" id="UP000243876">
    <property type="component" value="Unassembled WGS sequence"/>
</dbReference>
<feature type="domain" description="Pep3/Vps18 RING C-terminal" evidence="10">
    <location>
        <begin position="972"/>
        <end position="1007"/>
    </location>
</feature>
<evidence type="ECO:0000259" key="10">
    <source>
        <dbReference type="Pfam" id="PF26148"/>
    </source>
</evidence>
<dbReference type="PANTHER" id="PTHR23323">
    <property type="entry name" value="VACUOLAR PROTEIN SORTING-ASSOCIATED PROTEIN"/>
    <property type="match status" value="1"/>
</dbReference>
<dbReference type="InterPro" id="IPR000547">
    <property type="entry name" value="Clathrin_H-chain/VPS_repeat"/>
</dbReference>
<evidence type="ECO:0000313" key="11">
    <source>
        <dbReference type="EMBL" id="CEQ38784.1"/>
    </source>
</evidence>
<keyword evidence="2" id="KW-0479">Metal-binding</keyword>
<keyword evidence="5" id="KW-0472">Membrane</keyword>
<evidence type="ECO:0000256" key="3">
    <source>
        <dbReference type="ARBA" id="ARBA00022771"/>
    </source>
</evidence>
<dbReference type="InterPro" id="IPR058919">
    <property type="entry name" value="Pep3/Vps18_RING_C"/>
</dbReference>
<evidence type="ECO:0000313" key="12">
    <source>
        <dbReference type="Proteomes" id="UP000243876"/>
    </source>
</evidence>
<evidence type="ECO:0000256" key="5">
    <source>
        <dbReference type="ARBA" id="ARBA00023136"/>
    </source>
</evidence>
<evidence type="ECO:0000256" key="1">
    <source>
        <dbReference type="ARBA" id="ARBA00010454"/>
    </source>
</evidence>
<proteinExistence type="inferred from homology"/>
<dbReference type="PROSITE" id="PS00414">
    <property type="entry name" value="PROFILIN"/>
    <property type="match status" value="1"/>
</dbReference>
<dbReference type="GO" id="GO:0003779">
    <property type="term" value="F:actin binding"/>
    <property type="evidence" value="ECO:0007669"/>
    <property type="project" value="InterPro"/>
</dbReference>
<feature type="coiled-coil region" evidence="8">
    <location>
        <begin position="934"/>
        <end position="968"/>
    </location>
</feature>
<evidence type="ECO:0000259" key="9">
    <source>
        <dbReference type="Pfam" id="PF05131"/>
    </source>
</evidence>
<dbReference type="EMBL" id="CENE01000001">
    <property type="protein sequence ID" value="CEQ38784.1"/>
    <property type="molecule type" value="Genomic_DNA"/>
</dbReference>
<dbReference type="Pfam" id="PF05131">
    <property type="entry name" value="Pep3_Vps18"/>
    <property type="match status" value="1"/>
</dbReference>
<comment type="similarity">
    <text evidence="1">Belongs to the VPS18 family.</text>
</comment>
<accession>A0A0D6EFP4</accession>
<dbReference type="GO" id="GO:0006904">
    <property type="term" value="P:vesicle docking involved in exocytosis"/>
    <property type="evidence" value="ECO:0007669"/>
    <property type="project" value="TreeGrafter"/>
</dbReference>
<dbReference type="PROSITE" id="PS50236">
    <property type="entry name" value="CHCR"/>
    <property type="match status" value="1"/>
</dbReference>
<protein>
    <submittedName>
        <fullName evidence="11">SPOSA6832_00246-mRNA-1:cds</fullName>
    </submittedName>
</protein>
<evidence type="ECO:0000256" key="7">
    <source>
        <dbReference type="PROSITE-ProRule" id="PRU01006"/>
    </source>
</evidence>
<dbReference type="GO" id="GO:0005768">
    <property type="term" value="C:endosome"/>
    <property type="evidence" value="ECO:0007669"/>
    <property type="project" value="TreeGrafter"/>
</dbReference>
<dbReference type="GO" id="GO:0048284">
    <property type="term" value="P:organelle fusion"/>
    <property type="evidence" value="ECO:0007669"/>
    <property type="project" value="TreeGrafter"/>
</dbReference>
<dbReference type="AlphaFoldDB" id="A0A0D6EFP4"/>
<sequence>MSRWDEYVEGSSGGTMRLPVQGFEDGAVYEAGHGEDDESPIFSLSRVQFALPSPLFSLSCTSNILLLCVRGNPRPSPAATIGGSPPQLIRIDLDRPTEVENLDLPIPPPTNSRSGVITVLHRVHVDPTGRHVIVSTTSGENYYLYVGPLPTGLPSSSYARRAKPLNRLKGAIVEAVAWAPLSSSPSFSTREILLGTATGQILETSLTDPALAESSTFSIPVPGRSGPERYVKQLFVLPQRQAITGLRYETWGKRAAVVATTQSRIHQLVGSLNGRKDEDHGMLEAALHPYLSGEARPSERILSLPFRIRTDAQTMSTETLELPDDSHNSELHFFAPVRTDGKGGSSLPKSIAWMTGPGIYHGTLVFPSSSSDLHPGDGIIDSASLVPYPSDASPSSAGSPPAGNDGTSLPISMALTDWHFVLLYEDKIRAIDLLSDKVVYEEALDLPADTRPIRLATDPVRKTCWMYTDSAIYELVIKDEDRDVWKIYLGRQNWELARRFAKTTFNFLQTQRQRDAVLAAEADSYFAAGRYIQSAQSYAQSSKSFEEVVLRFVDKNERDALRYYLVARLERLRRTVSKLFLALLLVPKLTLLHLQDLTQRMMLATWLVEIYLAKVNELEDAAAAERASEDAGNILAEQSMVEEDMRQFLTTYKENLDPKTVFELLGRHGRNEITLFYASVVGDHDRIIKHHIAHEEWSKALRALSKQESLDRYYRFAAVLVRNAPKEAVETFKRRADLDVRRLIPALTTPRPAFSTDARLTEHIIRYLQYSILDLQNADPSVHNTLLTLYATSSSPDESGFINFLHVAPTDPHTGDPYYDLDYALRLCRANKRVQACVLIYSKMKLYESSVDLALEHNDLELAKISADQPEDDDMLRKKLWLKIARHVVSKKNDIKAAMRFLESTDLLKIEDILPFFPDFVVIDDFKDEICDALEGYSAHIERLKEDMNEATRSAEAIKADIADLQNRFVVVDANEKCGSCGQQLLTRQFYVFPCQHAFHADCLIKEASPVSLSTPVTKTLTPAQLRRMLDLQARLAPSAAPARQHRRTLLDDTSAQGLKLAAASVQAVDQLRKLVLPDALLSAIGGAIPGSTKVKGSFPSFGGGGGGANRLAQDATALAQGASAKKEAGEKQGLREQLDELLASSCVLCEGAVNSLNKAFVEEGEEM</sequence>
<dbReference type="PANTHER" id="PTHR23323:SF26">
    <property type="entry name" value="VACUOLAR PROTEIN SORTING-ASSOCIATED PROTEIN 18 HOMOLOG"/>
    <property type="match status" value="1"/>
</dbReference>
<dbReference type="GO" id="GO:0007032">
    <property type="term" value="P:endosome organization"/>
    <property type="evidence" value="ECO:0007669"/>
    <property type="project" value="TreeGrafter"/>
</dbReference>
<keyword evidence="3" id="KW-0863">Zinc-finger</keyword>
<keyword evidence="8" id="KW-0175">Coiled coil</keyword>
<gene>
    <name evidence="11" type="primary">SPOSA6832_00246</name>
</gene>
<keyword evidence="12" id="KW-1185">Reference proteome</keyword>
<keyword evidence="4" id="KW-0862">Zinc</keyword>
<dbReference type="GO" id="GO:0006886">
    <property type="term" value="P:intracellular protein transport"/>
    <property type="evidence" value="ECO:0007669"/>
    <property type="project" value="UniProtKB-UniRule"/>
</dbReference>
<feature type="non-terminal residue" evidence="11">
    <location>
        <position position="1"/>
    </location>
</feature>
<dbReference type="GO" id="GO:0008270">
    <property type="term" value="F:zinc ion binding"/>
    <property type="evidence" value="ECO:0007669"/>
    <property type="project" value="UniProtKB-KW"/>
</dbReference>
<reference evidence="12" key="1">
    <citation type="submission" date="2015-02" db="EMBL/GenBank/DDBJ databases">
        <authorList>
            <person name="Gon?alves P."/>
        </authorList>
    </citation>
    <scope>NUCLEOTIDE SEQUENCE [LARGE SCALE GENOMIC DNA]</scope>
</reference>
<dbReference type="InterPro" id="IPR027310">
    <property type="entry name" value="Profilin_CS"/>
</dbReference>
<evidence type="ECO:0000256" key="8">
    <source>
        <dbReference type="SAM" id="Coils"/>
    </source>
</evidence>
<feature type="domain" description="Pep3/Vps18 beta-propeller" evidence="9">
    <location>
        <begin position="40"/>
        <end position="477"/>
    </location>
</feature>